<gene>
    <name evidence="1" type="ORF">DW038_13740</name>
</gene>
<accession>A0A415I3H3</accession>
<dbReference type="RefSeq" id="WP_118372372.1">
    <property type="nucleotide sequence ID" value="NZ_QROF01000015.1"/>
</dbReference>
<protein>
    <submittedName>
        <fullName evidence="1">Uncharacterized protein</fullName>
    </submittedName>
</protein>
<dbReference type="Proteomes" id="UP000286181">
    <property type="component" value="Unassembled WGS sequence"/>
</dbReference>
<name>A0A415I3H3_9FIRM</name>
<proteinExistence type="predicted"/>
<evidence type="ECO:0000313" key="1">
    <source>
        <dbReference type="EMBL" id="RHL02172.1"/>
    </source>
</evidence>
<dbReference type="EMBL" id="QROF01000015">
    <property type="protein sequence ID" value="RHL02172.1"/>
    <property type="molecule type" value="Genomic_DNA"/>
</dbReference>
<dbReference type="AlphaFoldDB" id="A0A415I3H3"/>
<organism evidence="1 2">
    <name type="scientific">Agathobacter rectalis</name>
    <dbReference type="NCBI Taxonomy" id="39491"/>
    <lineage>
        <taxon>Bacteria</taxon>
        <taxon>Bacillati</taxon>
        <taxon>Bacillota</taxon>
        <taxon>Clostridia</taxon>
        <taxon>Lachnospirales</taxon>
        <taxon>Lachnospiraceae</taxon>
        <taxon>Agathobacter</taxon>
    </lineage>
</organism>
<comment type="caution">
    <text evidence="1">The sequence shown here is derived from an EMBL/GenBank/DDBJ whole genome shotgun (WGS) entry which is preliminary data.</text>
</comment>
<evidence type="ECO:0000313" key="2">
    <source>
        <dbReference type="Proteomes" id="UP000286181"/>
    </source>
</evidence>
<sequence>MIVTEMTSKIEILYNKFLLNNKIEHDISNIDFLGLNIFEKSQELPVEFKAYYQPQDITKIRSEDPEVIRFLYENNMVKFRCPVSGTRINRSYVVLKNLSYLNLKNFKNKLLEIFPSFEKKLEEIPAIIPKKKNLCLPIHILGIKLDGQYGDAINLEWMLRDYLDYEANIYKYNDEYYISYIESLKSKDFNYLITFIKKMYGDAIKVGRLHLWLMGIDYFTNDISKYKLYLKIDEYNLQIPNLLREYFEDNNCTDIIIGVNEFIKIHCELKLYGIAICIDTNRIKSINMYFISSEK</sequence>
<reference evidence="1 2" key="1">
    <citation type="submission" date="2018-08" db="EMBL/GenBank/DDBJ databases">
        <title>A genome reference for cultivated species of the human gut microbiota.</title>
        <authorList>
            <person name="Zou Y."/>
            <person name="Xue W."/>
            <person name="Luo G."/>
        </authorList>
    </citation>
    <scope>NUCLEOTIDE SEQUENCE [LARGE SCALE GENOMIC DNA]</scope>
    <source>
        <strain evidence="1 2">AF39-14AC</strain>
    </source>
</reference>